<dbReference type="InterPro" id="IPR035914">
    <property type="entry name" value="Sperma_CUB_dom_sf"/>
</dbReference>
<evidence type="ECO:0000256" key="14">
    <source>
        <dbReference type="ARBA" id="ARBA00022525"/>
    </source>
</evidence>
<name>A0AAW1BDT2_CROAD</name>
<evidence type="ECO:0000256" key="16">
    <source>
        <dbReference type="ARBA" id="ARBA00022705"/>
    </source>
</evidence>
<keyword evidence="31" id="KW-0010">Activator</keyword>
<keyword evidence="13" id="KW-0963">Cytoplasm</keyword>
<feature type="chain" id="PRO_5043754820" description="ATP-dependent DNA helicase DDX11" evidence="45">
    <location>
        <begin position="22"/>
        <end position="2329"/>
    </location>
</feature>
<keyword evidence="14" id="KW-0964">Secreted</keyword>
<evidence type="ECO:0000256" key="11">
    <source>
        <dbReference type="ARBA" id="ARBA00022473"/>
    </source>
</evidence>
<keyword evidence="19" id="KW-0547">Nucleotide-binding</keyword>
<dbReference type="PROSITE" id="PS51193">
    <property type="entry name" value="HELICASE_ATP_BIND_2"/>
    <property type="match status" value="1"/>
</dbReference>
<dbReference type="NCBIfam" id="TIGR00604">
    <property type="entry name" value="rad3"/>
    <property type="match status" value="1"/>
</dbReference>
<dbReference type="GO" id="GO:0000922">
    <property type="term" value="C:spindle pole"/>
    <property type="evidence" value="ECO:0007669"/>
    <property type="project" value="UniProtKB-SubCell"/>
</dbReference>
<evidence type="ECO:0000256" key="9">
    <source>
        <dbReference type="ARBA" id="ARBA00009228"/>
    </source>
</evidence>
<evidence type="ECO:0000256" key="17">
    <source>
        <dbReference type="ARBA" id="ARBA00022723"/>
    </source>
</evidence>
<dbReference type="InterPro" id="IPR033116">
    <property type="entry name" value="TRYPSIN_SER"/>
</dbReference>
<dbReference type="GO" id="GO:0003723">
    <property type="term" value="F:RNA binding"/>
    <property type="evidence" value="ECO:0007669"/>
    <property type="project" value="UniProtKB-KW"/>
</dbReference>
<dbReference type="GO" id="GO:0004252">
    <property type="term" value="F:serine-type endopeptidase activity"/>
    <property type="evidence" value="ECO:0007669"/>
    <property type="project" value="InterPro"/>
</dbReference>
<feature type="region of interest" description="Disordered" evidence="44">
    <location>
        <begin position="1620"/>
        <end position="1639"/>
    </location>
</feature>
<evidence type="ECO:0000256" key="28">
    <source>
        <dbReference type="ARBA" id="ARBA00023015"/>
    </source>
</evidence>
<keyword evidence="25" id="KW-0694">RNA-binding</keyword>
<evidence type="ECO:0000256" key="18">
    <source>
        <dbReference type="ARBA" id="ARBA00022737"/>
    </source>
</evidence>
<dbReference type="FunFam" id="2.60.120.290:FF:000013">
    <property type="entry name" value="Membrane frizzled-related protein"/>
    <property type="match status" value="1"/>
</dbReference>
<keyword evidence="29" id="KW-0238">DNA-binding</keyword>
<dbReference type="GO" id="GO:0035821">
    <property type="term" value="P:modulation of process of another organism"/>
    <property type="evidence" value="ECO:0007669"/>
    <property type="project" value="UniProtKB-ARBA"/>
</dbReference>
<comment type="subunit">
    <text evidence="10">Monomer.</text>
</comment>
<dbReference type="GO" id="GO:0006281">
    <property type="term" value="P:DNA repair"/>
    <property type="evidence" value="ECO:0007669"/>
    <property type="project" value="UniProtKB-KW"/>
</dbReference>
<keyword evidence="34" id="KW-0206">Cytoskeleton</keyword>
<proteinExistence type="inferred from homology"/>
<dbReference type="PANTHER" id="PTHR24252">
    <property type="entry name" value="ACROSIN-RELATED"/>
    <property type="match status" value="1"/>
</dbReference>
<evidence type="ECO:0000256" key="41">
    <source>
        <dbReference type="ARBA" id="ARBA00080369"/>
    </source>
</evidence>
<evidence type="ECO:0000256" key="26">
    <source>
        <dbReference type="ARBA" id="ARBA00023004"/>
    </source>
</evidence>
<feature type="domain" description="CUB" evidence="46">
    <location>
        <begin position="1045"/>
        <end position="1159"/>
    </location>
</feature>
<accession>A0AAW1BDT2</accession>
<evidence type="ECO:0000256" key="4">
    <source>
        <dbReference type="ARBA" id="ARBA00004300"/>
    </source>
</evidence>
<comment type="cofactor">
    <cofactor evidence="1">
        <name>[4Fe-4S] cluster</name>
        <dbReference type="ChEBI" id="CHEBI:49883"/>
    </cofactor>
</comment>
<dbReference type="PROSITE" id="PS50240">
    <property type="entry name" value="TRYPSIN_DOM"/>
    <property type="match status" value="3"/>
</dbReference>
<evidence type="ECO:0000259" key="46">
    <source>
        <dbReference type="PROSITE" id="PS01180"/>
    </source>
</evidence>
<dbReference type="EC" id="5.6.2.3" evidence="37"/>
<evidence type="ECO:0000256" key="27">
    <source>
        <dbReference type="ARBA" id="ARBA00023014"/>
    </source>
</evidence>
<dbReference type="InterPro" id="IPR013020">
    <property type="entry name" value="Rad3/Chl1-like"/>
</dbReference>
<evidence type="ECO:0000256" key="44">
    <source>
        <dbReference type="SAM" id="MobiDB-lite"/>
    </source>
</evidence>
<feature type="disulfide bond" evidence="42">
    <location>
        <begin position="471"/>
        <end position="498"/>
    </location>
</feature>
<keyword evidence="11" id="KW-0217">Developmental protein</keyword>
<evidence type="ECO:0000256" key="39">
    <source>
        <dbReference type="ARBA" id="ARBA00074489"/>
    </source>
</evidence>
<dbReference type="SUPFAM" id="SSF52540">
    <property type="entry name" value="P-loop containing nucleoside triphosphate hydrolases"/>
    <property type="match status" value="1"/>
</dbReference>
<evidence type="ECO:0000313" key="49">
    <source>
        <dbReference type="EMBL" id="KAK9400095.1"/>
    </source>
</evidence>
<dbReference type="Gene3D" id="2.60.120.290">
    <property type="entry name" value="Spermadhesin, CUB domain"/>
    <property type="match status" value="4"/>
</dbReference>
<dbReference type="GO" id="GO:0005524">
    <property type="term" value="F:ATP binding"/>
    <property type="evidence" value="ECO:0007669"/>
    <property type="project" value="UniProtKB-KW"/>
</dbReference>
<dbReference type="FunFam" id="2.40.10.10:FF:000003">
    <property type="entry name" value="Transmembrane serine protease 3"/>
    <property type="match status" value="2"/>
</dbReference>
<dbReference type="FunFam" id="3.40.50.300:FF:001050">
    <property type="entry name" value="ATP-dependent DNA helicase DDX11"/>
    <property type="match status" value="1"/>
</dbReference>
<keyword evidence="12" id="KW-0004">4Fe-4S</keyword>
<evidence type="ECO:0000256" key="1">
    <source>
        <dbReference type="ARBA" id="ARBA00001966"/>
    </source>
</evidence>
<feature type="region of interest" description="Disordered" evidence="44">
    <location>
        <begin position="1580"/>
        <end position="1609"/>
    </location>
</feature>
<evidence type="ECO:0000256" key="21">
    <source>
        <dbReference type="ARBA" id="ARBA00022801"/>
    </source>
</evidence>
<protein>
    <recommendedName>
        <fullName evidence="39">ATP-dependent DNA helicase DDX11</fullName>
        <ecNumber evidence="37">5.6.2.3</ecNumber>
    </recommendedName>
    <alternativeName>
        <fullName evidence="41">DEAD/H-box protein 11</fullName>
    </alternativeName>
    <alternativeName>
        <fullName evidence="40">DNA 5'-3' helicase DDX11</fullName>
    </alternativeName>
</protein>
<dbReference type="SMART" id="SM00491">
    <property type="entry name" value="HELICc2"/>
    <property type="match status" value="1"/>
</dbReference>
<dbReference type="PRINTS" id="PR00722">
    <property type="entry name" value="CHYMOTRYPSIN"/>
</dbReference>
<evidence type="ECO:0000256" key="33">
    <source>
        <dbReference type="ARBA" id="ARBA00023204"/>
    </source>
</evidence>
<dbReference type="PROSITE" id="PS01180">
    <property type="entry name" value="CUB"/>
    <property type="match status" value="4"/>
</dbReference>
<dbReference type="InterPro" id="IPR043504">
    <property type="entry name" value="Peptidase_S1_PA_chymotrypsin"/>
</dbReference>
<evidence type="ECO:0000256" key="31">
    <source>
        <dbReference type="ARBA" id="ARBA00023159"/>
    </source>
</evidence>
<keyword evidence="18" id="KW-0677">Repeat</keyword>
<dbReference type="PROSITE" id="PS00134">
    <property type="entry name" value="TRYPSIN_HIS"/>
    <property type="match status" value="3"/>
</dbReference>
<dbReference type="GO" id="GO:0006508">
    <property type="term" value="P:proteolysis"/>
    <property type="evidence" value="ECO:0007669"/>
    <property type="project" value="UniProtKB-KW"/>
</dbReference>
<evidence type="ECO:0000256" key="42">
    <source>
        <dbReference type="PROSITE-ProRule" id="PRU00059"/>
    </source>
</evidence>
<dbReference type="GO" id="GO:0046872">
    <property type="term" value="F:metal ion binding"/>
    <property type="evidence" value="ECO:0007669"/>
    <property type="project" value="UniProtKB-KW"/>
</dbReference>
<evidence type="ECO:0000256" key="22">
    <source>
        <dbReference type="ARBA" id="ARBA00022806"/>
    </source>
</evidence>
<dbReference type="FunFam" id="2.60.120.290:FF:000005">
    <property type="entry name" value="Procollagen C-endopeptidase enhancer 1"/>
    <property type="match status" value="1"/>
</dbReference>
<keyword evidence="15 43" id="KW-0645">Protease</keyword>
<feature type="domain" description="Peptidase S1" evidence="47">
    <location>
        <begin position="625"/>
        <end position="861"/>
    </location>
</feature>
<keyword evidence="36" id="KW-0539">Nucleus</keyword>
<dbReference type="GO" id="GO:0009566">
    <property type="term" value="P:fertilization"/>
    <property type="evidence" value="ECO:0007669"/>
    <property type="project" value="UniProtKB-ARBA"/>
</dbReference>
<dbReference type="GO" id="GO:0006260">
    <property type="term" value="P:DNA replication"/>
    <property type="evidence" value="ECO:0007669"/>
    <property type="project" value="UniProtKB-KW"/>
</dbReference>
<dbReference type="SUPFAM" id="SSF49854">
    <property type="entry name" value="Spermadhesin, CUB domain"/>
    <property type="match status" value="4"/>
</dbReference>
<keyword evidence="33" id="KW-0234">DNA repair</keyword>
<comment type="caution">
    <text evidence="49">The sequence shown here is derived from an EMBL/GenBank/DDBJ whole genome shotgun (WGS) entry which is preliminary data.</text>
</comment>
<keyword evidence="30 42" id="KW-1015">Disulfide bond</keyword>
<evidence type="ECO:0000256" key="7">
    <source>
        <dbReference type="ARBA" id="ARBA00004647"/>
    </source>
</evidence>
<dbReference type="GO" id="GO:0005813">
    <property type="term" value="C:centrosome"/>
    <property type="evidence" value="ECO:0007669"/>
    <property type="project" value="UniProtKB-SubCell"/>
</dbReference>
<keyword evidence="23 43" id="KW-0720">Serine protease</keyword>
<comment type="function">
    <text evidence="2">Snake venom serine protease that may act in the hemostasis system of the prey.</text>
</comment>
<dbReference type="InterPro" id="IPR006555">
    <property type="entry name" value="ATP-dep_Helicase_C"/>
</dbReference>
<keyword evidence="21 43" id="KW-0378">Hydrolase</keyword>
<evidence type="ECO:0000256" key="6">
    <source>
        <dbReference type="ARBA" id="ARBA00004613"/>
    </source>
</evidence>
<feature type="signal peptide" evidence="45">
    <location>
        <begin position="1"/>
        <end position="21"/>
    </location>
</feature>
<evidence type="ECO:0000256" key="8">
    <source>
        <dbReference type="ARBA" id="ARBA00008435"/>
    </source>
</evidence>
<keyword evidence="26" id="KW-0408">Iron</keyword>
<feature type="domain" description="Peptidase S1" evidence="47">
    <location>
        <begin position="82"/>
        <end position="332"/>
    </location>
</feature>
<evidence type="ECO:0000256" key="29">
    <source>
        <dbReference type="ARBA" id="ARBA00023125"/>
    </source>
</evidence>
<feature type="domain" description="CUB" evidence="46">
    <location>
        <begin position="471"/>
        <end position="583"/>
    </location>
</feature>
<dbReference type="FunFam" id="3.40.50.300:FF:000910">
    <property type="entry name" value="probable ATP-dependent DNA helicase DDX11"/>
    <property type="match status" value="1"/>
</dbReference>
<dbReference type="PANTHER" id="PTHR24252:SF18">
    <property type="entry name" value="OVOCHYMASE 1"/>
    <property type="match status" value="1"/>
</dbReference>
<sequence>MQIPQWFLCPIVCLQLHVFWSSEMDKLSGTEERQPISSHAQLFENSAPSKPLDFERTERGRKCGFRFMDLEDDLQLGSFSRIIGGRMSVPGGQPWQVSIKRGQSHFCGGSLIGDDVVVTAAHCVIDFDLNVVKNLIVTVGEFDLGSVDEEEQSVPVSEIVIHPDFNRFGYMDSDIALLYLKYQVQYGYEVQPICLPHKEDLFEAGTLCVVSGWGKTSEAGSLSNVLQEVALPLIDSLTCSELLKALNLPPVQRSMLCAGFPDGGRDACKGDSGGPLACRKASGIWTLAGITSWGIGCGKGWLIDKRINGSRGSPGIFSKVDELLDFITQHMISKSGPSFLSASSLEECNPHGKLVFGESGLVRYPHLSEGNYLDNSWCIWNLTVSEDKIILVEFIKLDVEDQIECDHDYVAFYSSKKELIGKICGDVLPSPLLIESDQAIVIFVSDGSIHGRGFEFTFSAVHPASEAGSGCGSVAMLVEEGKIDTANYPGLYPSSTKCHWLIEAPVDRVIKLEFEDFAVENSQDCIYDAVVVYGDTEEEHQLALLCGFSIPSPVWSPGNIMLIHFESDEENNFRGFKAKFGFFSSATTKTEYAGLFSVSAFEPKDIPLDICGFPPFGSQRLSTLIIGGEEACPHCWPWHVSLHFLDDYRCGGAIINLTWVLTAAHCVKITNNPSYWTVVAGNHDRMLKEAAEQVRRVKSITVHPAFDVASYDSDVALVQLQTPLIYSAAVRPVCLPSSMELLPSFVLCTVTGWARFQEAGGLATRLQQMHVPLVANDLCEQNYYFNHPGGITPRMLCAGFASLEGHDSCQGDSGLLVCQNENKPFIIHGIASWGVGCAQPKRPGVYARVSTFFDWIVSVMKEKGPAEMPLSNSGLETSVRSLESPMNLLQAVDGQESKIGSIIKESSDLSQQLSSCRDVILTAQEGIIQTPNFPNGCSNVTSCYWRIVAPLNAIIRLDFLDFVLENSLPSCHGGLILYEGFGPTREMLGNFCNEIPHYPIKSRTSMMMLNFTSGTDTNMKGFTLAYKIQETESGPVQDRDIRKGCPVLDLIPVGVAEIVSPNYPDIYPNLLNCTWTIYSASGSKLKTEIRDVIIEDAKDCIWDSLSFYDGPDQHSQLLGTLCGHKRNLQLYSSSSYLTVHFRTDGSVGAKGFKINFEEMNQGAVQRSKNGIELNSPYSPDKQIAIEERTCGIPVEDPFPMEAPTNISLEGEGKVEMFSGNLASPASWPWLVSLQFEKKHFCIGILIEKTWVLTAGHCNVSTQTDKAILGITDLLPGTEGGTQISVKAVYFHTNLSGFLPSNDISLLELEIPVETGDNIGLICLPEQDEKIVTDAKCLTAGWNIIEGWFSRRLQQTQISLLTNDACARYWSEDIKNTNICGSATGTTSCDQDLGGPLICKIDGRYKLIGLRGSSDLRQEMTEETEEKTIVNFPFPYTPYPIQEQFMTKLYQVLETGKIGIFESPTGTGKSLSLICGALSWLRDFEEKKKLEEARLLASNISGTDAEDELKKSKTKPLASQLMTNEPDWIKQFVQEKKEQEMIHRLKEEQVKRKKREAYLEQIRHNVKLKYVSKRKRTEEKEAEHLLQLSKDSLSTTTKPDSSEVSDTSEEDLILAEYESDEEKKLENRLTGVDSDDDDDDLQEEHVTKIYYCSRTHSQLAQFIHEVQKSPFSKETRLVSLGSRQNLCVNEEVRCLGSVQLINDRCMEMQKNKREKTTRAETEGKKRRVSRTVCPFNSYEPVQLLRDEVLVEVKDIEQLVSLGKEMKACPYYGSRYAIPAAQLVVLPYQMLLHEATRNASGIQLKDQVVIIDEAHNLIDTIASIYSTQVTGSQLCCAHSQLLQYMERYRKRLKAKNLMYIKQMLFLLERFVAVLGGNVNQNPNKQSIPEAGVQLKSINDFLFQCQVDNINLFKVQRYCEKSFISKKLLGFVERYGVFKTRKDDQKLTGLQSFLQTLNKRPEKEGALQSSLGEGEDDHPKMASPLMHIESFLAALTNANQDGRVILSRQGTLAQSSLKFLLLNPAVHFATVLKECRAVVIAGGTMQPVADFREQLLLGAGVDEDRIEEFSCGHVIPPDNILPIILCSGPSNQLLEFTYEKRGLPQLMEETGRILSNLCNIVPGGVVCFFPSYDYENQVYLHWEKTGLLNRLATKKKIFQEPKKANQVDQVLAEYAKCIKRCNLTDGPMTGALLFSVVGGKMSEGINFSDDLGRCVIMVGMPFPNIKSPELQEKVAYLDKTMPKSAGQSPGNLLIENLCMKAVNQSIGRAIRHQKDFASIVLLDHRYTRPAVLNKLPQWIKSRTLIKDRFGPAFAELRKFHWEKKSNSTSVSL</sequence>
<dbReference type="SMART" id="SM00042">
    <property type="entry name" value="CUB"/>
    <property type="match status" value="4"/>
</dbReference>
<dbReference type="CDD" id="cd00190">
    <property type="entry name" value="Tryp_SPc"/>
    <property type="match status" value="3"/>
</dbReference>
<evidence type="ECO:0000256" key="19">
    <source>
        <dbReference type="ARBA" id="ARBA00022741"/>
    </source>
</evidence>
<dbReference type="Proteomes" id="UP001474421">
    <property type="component" value="Unassembled WGS sequence"/>
</dbReference>
<comment type="similarity">
    <text evidence="9">Belongs to the peptidase S1 family. Snake venom subfamily.</text>
</comment>
<feature type="domain" description="Helicase ATP-binding" evidence="48">
    <location>
        <begin position="1427"/>
        <end position="1862"/>
    </location>
</feature>
<organism evidence="49 50">
    <name type="scientific">Crotalus adamanteus</name>
    <name type="common">Eastern diamondback rattlesnake</name>
    <dbReference type="NCBI Taxonomy" id="8729"/>
    <lineage>
        <taxon>Eukaryota</taxon>
        <taxon>Metazoa</taxon>
        <taxon>Chordata</taxon>
        <taxon>Craniata</taxon>
        <taxon>Vertebrata</taxon>
        <taxon>Euteleostomi</taxon>
        <taxon>Lepidosauria</taxon>
        <taxon>Squamata</taxon>
        <taxon>Bifurcata</taxon>
        <taxon>Unidentata</taxon>
        <taxon>Episquamata</taxon>
        <taxon>Toxicofera</taxon>
        <taxon>Serpentes</taxon>
        <taxon>Colubroidea</taxon>
        <taxon>Viperidae</taxon>
        <taxon>Crotalinae</taxon>
        <taxon>Crotalus</taxon>
    </lineage>
</organism>
<dbReference type="CDD" id="cd18788">
    <property type="entry name" value="SF2_C_XPD"/>
    <property type="match status" value="1"/>
</dbReference>
<evidence type="ECO:0000256" key="2">
    <source>
        <dbReference type="ARBA" id="ARBA00003258"/>
    </source>
</evidence>
<dbReference type="InterPro" id="IPR010614">
    <property type="entry name" value="RAD3-like_helicase_DEAD"/>
</dbReference>
<evidence type="ECO:0000256" key="38">
    <source>
        <dbReference type="ARBA" id="ARBA00048954"/>
    </source>
</evidence>
<dbReference type="InterPro" id="IPR006554">
    <property type="entry name" value="Helicase-like_DEXD_c2"/>
</dbReference>
<evidence type="ECO:0000256" key="37">
    <source>
        <dbReference type="ARBA" id="ARBA00044969"/>
    </source>
</evidence>
<dbReference type="Gene3D" id="3.40.50.300">
    <property type="entry name" value="P-loop containing nucleotide triphosphate hydrolases"/>
    <property type="match status" value="3"/>
</dbReference>
<evidence type="ECO:0000256" key="25">
    <source>
        <dbReference type="ARBA" id="ARBA00022884"/>
    </source>
</evidence>
<evidence type="ECO:0000256" key="30">
    <source>
        <dbReference type="ARBA" id="ARBA00023157"/>
    </source>
</evidence>
<evidence type="ECO:0000256" key="35">
    <source>
        <dbReference type="ARBA" id="ARBA00023235"/>
    </source>
</evidence>
<dbReference type="EMBL" id="JAOTOJ010000006">
    <property type="protein sequence ID" value="KAK9400095.1"/>
    <property type="molecule type" value="Genomic_DNA"/>
</dbReference>
<keyword evidence="20" id="KW-0227">DNA damage</keyword>
<dbReference type="GO" id="GO:0051539">
    <property type="term" value="F:4 iron, 4 sulfur cluster binding"/>
    <property type="evidence" value="ECO:0007669"/>
    <property type="project" value="UniProtKB-KW"/>
</dbReference>
<evidence type="ECO:0000256" key="10">
    <source>
        <dbReference type="ARBA" id="ARBA00011245"/>
    </source>
</evidence>
<gene>
    <name evidence="49" type="ORF">NXF25_013114</name>
</gene>
<keyword evidence="27" id="KW-0411">Iron-sulfur</keyword>
<dbReference type="Pfam" id="PF13307">
    <property type="entry name" value="Helicase_C_2"/>
    <property type="match status" value="1"/>
</dbReference>
<evidence type="ECO:0000256" key="13">
    <source>
        <dbReference type="ARBA" id="ARBA00022490"/>
    </source>
</evidence>
<evidence type="ECO:0000256" key="23">
    <source>
        <dbReference type="ARBA" id="ARBA00022825"/>
    </source>
</evidence>
<feature type="compositionally biased region" description="Polar residues" evidence="44">
    <location>
        <begin position="1588"/>
        <end position="1598"/>
    </location>
</feature>
<keyword evidence="17" id="KW-0479">Metal-binding</keyword>
<comment type="caution">
    <text evidence="42">Lacks conserved residue(s) required for the propagation of feature annotation.</text>
</comment>
<feature type="domain" description="Peptidase S1" evidence="47">
    <location>
        <begin position="1216"/>
        <end position="1485"/>
    </location>
</feature>
<evidence type="ECO:0000256" key="15">
    <source>
        <dbReference type="ARBA" id="ARBA00022670"/>
    </source>
</evidence>
<dbReference type="Pfam" id="PF00089">
    <property type="entry name" value="Trypsin"/>
    <property type="match status" value="3"/>
</dbReference>
<evidence type="ECO:0000256" key="43">
    <source>
        <dbReference type="RuleBase" id="RU363034"/>
    </source>
</evidence>
<dbReference type="InterPro" id="IPR018114">
    <property type="entry name" value="TRYPSIN_HIS"/>
</dbReference>
<dbReference type="InterPro" id="IPR000859">
    <property type="entry name" value="CUB_dom"/>
</dbReference>
<dbReference type="SUPFAM" id="SSF50494">
    <property type="entry name" value="Trypsin-like serine proteases"/>
    <property type="match status" value="3"/>
</dbReference>
<keyword evidence="24" id="KW-0067">ATP-binding</keyword>
<evidence type="ECO:0000256" key="32">
    <source>
        <dbReference type="ARBA" id="ARBA00023163"/>
    </source>
</evidence>
<comment type="similarity">
    <text evidence="8">Belongs to the DEAD box helicase family. DEAH subfamily. DDX11/CHL1 sub-subfamily.</text>
</comment>
<dbReference type="SMART" id="SM00488">
    <property type="entry name" value="DEXDc2"/>
    <property type="match status" value="1"/>
</dbReference>
<dbReference type="Pfam" id="PF00431">
    <property type="entry name" value="CUB"/>
    <property type="match status" value="4"/>
</dbReference>
<evidence type="ECO:0000256" key="5">
    <source>
        <dbReference type="ARBA" id="ARBA00004604"/>
    </source>
</evidence>
<evidence type="ECO:0000256" key="34">
    <source>
        <dbReference type="ARBA" id="ARBA00023212"/>
    </source>
</evidence>
<dbReference type="InterPro" id="IPR027417">
    <property type="entry name" value="P-loop_NTPase"/>
</dbReference>
<feature type="disulfide bond" evidence="42">
    <location>
        <begin position="916"/>
        <end position="943"/>
    </location>
</feature>
<evidence type="ECO:0000256" key="20">
    <source>
        <dbReference type="ARBA" id="ARBA00022763"/>
    </source>
</evidence>
<dbReference type="GO" id="GO:0030496">
    <property type="term" value="C:midbody"/>
    <property type="evidence" value="ECO:0007669"/>
    <property type="project" value="UniProtKB-SubCell"/>
</dbReference>
<dbReference type="CDD" id="cd00041">
    <property type="entry name" value="CUB"/>
    <property type="match status" value="4"/>
</dbReference>
<dbReference type="PROSITE" id="PS00135">
    <property type="entry name" value="TRYPSIN_SER"/>
    <property type="match status" value="1"/>
</dbReference>
<evidence type="ECO:0000259" key="48">
    <source>
        <dbReference type="PROSITE" id="PS51193"/>
    </source>
</evidence>
<evidence type="ECO:0000313" key="50">
    <source>
        <dbReference type="Proteomes" id="UP001474421"/>
    </source>
</evidence>
<keyword evidence="32" id="KW-0804">Transcription</keyword>
<keyword evidence="28" id="KW-0805">Transcription regulation</keyword>
<dbReference type="GO" id="GO:0016818">
    <property type="term" value="F:hydrolase activity, acting on acid anhydrides, in phosphorus-containing anhydrides"/>
    <property type="evidence" value="ECO:0007669"/>
    <property type="project" value="InterPro"/>
</dbReference>
<dbReference type="GO" id="GO:0043139">
    <property type="term" value="F:5'-3' DNA helicase activity"/>
    <property type="evidence" value="ECO:0007669"/>
    <property type="project" value="UniProtKB-EC"/>
</dbReference>
<dbReference type="Gene3D" id="2.40.10.10">
    <property type="entry name" value="Trypsin-like serine proteases"/>
    <property type="match status" value="3"/>
</dbReference>
<dbReference type="FunFam" id="3.40.50.300:FF:000909">
    <property type="entry name" value="Putative ATP-dependent RNA helicase DDX11"/>
    <property type="match status" value="1"/>
</dbReference>
<feature type="domain" description="CUB" evidence="46">
    <location>
        <begin position="916"/>
        <end position="1029"/>
    </location>
</feature>
<comment type="catalytic activity">
    <reaction evidence="38">
        <text>ATP + H2O = ADP + phosphate + H(+)</text>
        <dbReference type="Rhea" id="RHEA:13065"/>
        <dbReference type="ChEBI" id="CHEBI:15377"/>
        <dbReference type="ChEBI" id="CHEBI:15378"/>
        <dbReference type="ChEBI" id="CHEBI:30616"/>
        <dbReference type="ChEBI" id="CHEBI:43474"/>
        <dbReference type="ChEBI" id="CHEBI:456216"/>
        <dbReference type="EC" id="5.6.2.3"/>
    </reaction>
</comment>
<comment type="subcellular location">
    <subcellularLocation>
        <location evidence="4">Cytoplasm</location>
        <location evidence="4">Cytoskeleton</location>
        <location evidence="4">Microtubule organizing center</location>
        <location evidence="4">Centrosome</location>
    </subcellularLocation>
    <subcellularLocation>
        <location evidence="7">Cytoplasm</location>
        <location evidence="7">Cytoskeleton</location>
        <location evidence="7">Spindle pole</location>
    </subcellularLocation>
    <subcellularLocation>
        <location evidence="3">Midbody</location>
    </subcellularLocation>
    <subcellularLocation>
        <location evidence="5">Nucleus</location>
        <location evidence="5">Nucleolus</location>
    </subcellularLocation>
    <subcellularLocation>
        <location evidence="6">Secreted</location>
    </subcellularLocation>
</comment>
<evidence type="ECO:0000256" key="36">
    <source>
        <dbReference type="ARBA" id="ARBA00023242"/>
    </source>
</evidence>
<keyword evidence="45" id="KW-0732">Signal</keyword>
<evidence type="ECO:0000256" key="24">
    <source>
        <dbReference type="ARBA" id="ARBA00022840"/>
    </source>
</evidence>
<evidence type="ECO:0000259" key="47">
    <source>
        <dbReference type="PROSITE" id="PS50240"/>
    </source>
</evidence>
<dbReference type="SMART" id="SM00020">
    <property type="entry name" value="Tryp_SPc"/>
    <property type="match status" value="3"/>
</dbReference>
<dbReference type="GO" id="GO:0005730">
    <property type="term" value="C:nucleolus"/>
    <property type="evidence" value="ECO:0007669"/>
    <property type="project" value="UniProtKB-SubCell"/>
</dbReference>
<evidence type="ECO:0000256" key="3">
    <source>
        <dbReference type="ARBA" id="ARBA00004214"/>
    </source>
</evidence>
<reference evidence="49 50" key="1">
    <citation type="journal article" date="2024" name="Proc. Natl. Acad. Sci. U.S.A.">
        <title>The genetic regulatory architecture and epigenomic basis for age-related changes in rattlesnake venom.</title>
        <authorList>
            <person name="Hogan M.P."/>
            <person name="Holding M.L."/>
            <person name="Nystrom G.S."/>
            <person name="Colston T.J."/>
            <person name="Bartlett D.A."/>
            <person name="Mason A.J."/>
            <person name="Ellsworth S.A."/>
            <person name="Rautsaw R.M."/>
            <person name="Lawrence K.C."/>
            <person name="Strickland J.L."/>
            <person name="He B."/>
            <person name="Fraser P."/>
            <person name="Margres M.J."/>
            <person name="Gilbert D.M."/>
            <person name="Gibbs H.L."/>
            <person name="Parkinson C.L."/>
            <person name="Rokyta D.R."/>
        </authorList>
    </citation>
    <scope>NUCLEOTIDE SEQUENCE [LARGE SCALE GENOMIC DNA]</scope>
    <source>
        <strain evidence="49">DRR0105</strain>
    </source>
</reference>
<keyword evidence="22" id="KW-0347">Helicase</keyword>
<keyword evidence="50" id="KW-1185">Reference proteome</keyword>
<dbReference type="InterPro" id="IPR001314">
    <property type="entry name" value="Peptidase_S1A"/>
</dbReference>
<dbReference type="InterPro" id="IPR001254">
    <property type="entry name" value="Trypsin_dom"/>
</dbReference>
<dbReference type="GO" id="GO:0005576">
    <property type="term" value="C:extracellular region"/>
    <property type="evidence" value="ECO:0007669"/>
    <property type="project" value="UniProtKB-SubCell"/>
</dbReference>
<evidence type="ECO:0000256" key="45">
    <source>
        <dbReference type="SAM" id="SignalP"/>
    </source>
</evidence>
<feature type="domain" description="CUB" evidence="46">
    <location>
        <begin position="348"/>
        <end position="461"/>
    </location>
</feature>
<evidence type="ECO:0000256" key="12">
    <source>
        <dbReference type="ARBA" id="ARBA00022485"/>
    </source>
</evidence>
<dbReference type="InterPro" id="IPR014013">
    <property type="entry name" value="Helic_SF1/SF2_ATP-bd_DinG/Rad3"/>
</dbReference>
<dbReference type="InterPro" id="IPR009003">
    <property type="entry name" value="Peptidase_S1_PA"/>
</dbReference>
<dbReference type="GO" id="GO:0003677">
    <property type="term" value="F:DNA binding"/>
    <property type="evidence" value="ECO:0007669"/>
    <property type="project" value="UniProtKB-KW"/>
</dbReference>
<dbReference type="Pfam" id="PF06733">
    <property type="entry name" value="DEAD_2"/>
    <property type="match status" value="1"/>
</dbReference>
<keyword evidence="35" id="KW-0413">Isomerase</keyword>
<evidence type="ECO:0000256" key="40">
    <source>
        <dbReference type="ARBA" id="ARBA00079245"/>
    </source>
</evidence>
<keyword evidence="16" id="KW-0235">DNA replication</keyword>